<dbReference type="GO" id="GO:0016208">
    <property type="term" value="F:AMP binding"/>
    <property type="evidence" value="ECO:0007669"/>
    <property type="project" value="TreeGrafter"/>
</dbReference>
<evidence type="ECO:0000256" key="7">
    <source>
        <dbReference type="ARBA" id="ARBA00022842"/>
    </source>
</evidence>
<comment type="caution">
    <text evidence="10">The sequence shown here is derived from an EMBL/GenBank/DDBJ whole genome shotgun (WGS) entry which is preliminary data.</text>
</comment>
<dbReference type="GO" id="GO:0042802">
    <property type="term" value="F:identical protein binding"/>
    <property type="evidence" value="ECO:0007669"/>
    <property type="project" value="TreeGrafter"/>
</dbReference>
<dbReference type="GO" id="GO:0005945">
    <property type="term" value="C:6-phosphofructokinase complex"/>
    <property type="evidence" value="ECO:0007669"/>
    <property type="project" value="TreeGrafter"/>
</dbReference>
<organism evidence="10">
    <name type="scientific">marine sediment metagenome</name>
    <dbReference type="NCBI Taxonomy" id="412755"/>
    <lineage>
        <taxon>unclassified sequences</taxon>
        <taxon>metagenomes</taxon>
        <taxon>ecological metagenomes</taxon>
    </lineage>
</organism>
<dbReference type="AlphaFoldDB" id="X1GN99"/>
<dbReference type="PANTHER" id="PTHR13697">
    <property type="entry name" value="PHOSPHOFRUCTOKINASE"/>
    <property type="match status" value="1"/>
</dbReference>
<evidence type="ECO:0000256" key="1">
    <source>
        <dbReference type="ARBA" id="ARBA00001946"/>
    </source>
</evidence>
<dbReference type="EMBL" id="BARU01007583">
    <property type="protein sequence ID" value="GAH46345.1"/>
    <property type="molecule type" value="Genomic_DNA"/>
</dbReference>
<sequence length="366" mass="41025">RALVYRAVDEGCEVLGFRRGWKGLLYINPDDPTSFSEHAIQLDKQYTRTIGRTGGTFLHTSRTNPGSLRGDDVPDFLQSETADIPAEQTLDLTSHILRVLEYLEIDVLVPIGGDDTLAYGARLHTENIPVVAIPKTMDNDVFGTDYTIGFSSAITRSVELINILRTSSGSHERIAVVELFGRNSGETCLMTSYLASVDRTLIPEVPFDLDKLVHLLIEDRNNNPSRYAMVLISEGARLIDDQITGTSRDEISNDDQDIPIGRLTVELIKRKGEFNTLYQHLAYLMRSGVPDSLDLMVAENYANLVMDLITKRQYGRMVALQGGRYTHVAVDTVTQGVKRVDIDEFYDAENYCPKVHSIEGRPMFLY</sequence>
<accession>X1GN99</accession>
<dbReference type="GO" id="GO:0030388">
    <property type="term" value="P:fructose 1,6-bisphosphate metabolic process"/>
    <property type="evidence" value="ECO:0007669"/>
    <property type="project" value="TreeGrafter"/>
</dbReference>
<dbReference type="GO" id="GO:0061621">
    <property type="term" value="P:canonical glycolysis"/>
    <property type="evidence" value="ECO:0007669"/>
    <property type="project" value="TreeGrafter"/>
</dbReference>
<dbReference type="GO" id="GO:0003872">
    <property type="term" value="F:6-phosphofructokinase activity"/>
    <property type="evidence" value="ECO:0007669"/>
    <property type="project" value="InterPro"/>
</dbReference>
<dbReference type="SUPFAM" id="SSF53784">
    <property type="entry name" value="Phosphofructokinase"/>
    <property type="match status" value="1"/>
</dbReference>
<dbReference type="InterPro" id="IPR035966">
    <property type="entry name" value="PKF_sf"/>
</dbReference>
<dbReference type="InterPro" id="IPR022953">
    <property type="entry name" value="ATP_PFK"/>
</dbReference>
<evidence type="ECO:0000256" key="5">
    <source>
        <dbReference type="ARBA" id="ARBA00022723"/>
    </source>
</evidence>
<evidence type="ECO:0000313" key="10">
    <source>
        <dbReference type="EMBL" id="GAH46345.1"/>
    </source>
</evidence>
<evidence type="ECO:0000256" key="6">
    <source>
        <dbReference type="ARBA" id="ARBA00022777"/>
    </source>
</evidence>
<keyword evidence="5" id="KW-0479">Metal-binding</keyword>
<proteinExistence type="predicted"/>
<evidence type="ECO:0000256" key="3">
    <source>
        <dbReference type="ARBA" id="ARBA00022490"/>
    </source>
</evidence>
<keyword evidence="3" id="KW-0963">Cytoplasm</keyword>
<keyword evidence="6" id="KW-0418">Kinase</keyword>
<dbReference type="GO" id="GO:0070095">
    <property type="term" value="F:fructose-6-phosphate binding"/>
    <property type="evidence" value="ECO:0007669"/>
    <property type="project" value="TreeGrafter"/>
</dbReference>
<dbReference type="GO" id="GO:0048029">
    <property type="term" value="F:monosaccharide binding"/>
    <property type="evidence" value="ECO:0007669"/>
    <property type="project" value="TreeGrafter"/>
</dbReference>
<feature type="domain" description="Phosphofructokinase" evidence="9">
    <location>
        <begin position="1"/>
        <end position="308"/>
    </location>
</feature>
<dbReference type="GO" id="GO:0046872">
    <property type="term" value="F:metal ion binding"/>
    <property type="evidence" value="ECO:0007669"/>
    <property type="project" value="UniProtKB-KW"/>
</dbReference>
<keyword evidence="8" id="KW-0324">Glycolysis</keyword>
<dbReference type="PRINTS" id="PR00476">
    <property type="entry name" value="PHFRCTKINASE"/>
</dbReference>
<reference evidence="10" key="1">
    <citation type="journal article" date="2014" name="Front. Microbiol.">
        <title>High frequency of phylogenetically diverse reductive dehalogenase-homologous genes in deep subseafloor sedimentary metagenomes.</title>
        <authorList>
            <person name="Kawai M."/>
            <person name="Futagami T."/>
            <person name="Toyoda A."/>
            <person name="Takaki Y."/>
            <person name="Nishi S."/>
            <person name="Hori S."/>
            <person name="Arai W."/>
            <person name="Tsubouchi T."/>
            <person name="Morono Y."/>
            <person name="Uchiyama I."/>
            <person name="Ito T."/>
            <person name="Fujiyama A."/>
            <person name="Inagaki F."/>
            <person name="Takami H."/>
        </authorList>
    </citation>
    <scope>NUCLEOTIDE SEQUENCE</scope>
    <source>
        <strain evidence="10">Expedition CK06-06</strain>
    </source>
</reference>
<dbReference type="GO" id="GO:0005524">
    <property type="term" value="F:ATP binding"/>
    <property type="evidence" value="ECO:0007669"/>
    <property type="project" value="InterPro"/>
</dbReference>
<keyword evidence="7" id="KW-0460">Magnesium</keyword>
<comment type="pathway">
    <text evidence="2">Carbohydrate degradation; glycolysis; D-glyceraldehyde 3-phosphate and glycerone phosphate from D-glucose: step 3/4.</text>
</comment>
<dbReference type="GO" id="GO:0006002">
    <property type="term" value="P:fructose 6-phosphate metabolic process"/>
    <property type="evidence" value="ECO:0007669"/>
    <property type="project" value="InterPro"/>
</dbReference>
<name>X1GN99_9ZZZZ</name>
<dbReference type="InterPro" id="IPR012003">
    <property type="entry name" value="ATP_PFK_prok-type"/>
</dbReference>
<gene>
    <name evidence="10" type="ORF">S03H2_14936</name>
</gene>
<dbReference type="Gene3D" id="3.40.50.450">
    <property type="match status" value="1"/>
</dbReference>
<dbReference type="Pfam" id="PF00365">
    <property type="entry name" value="PFK"/>
    <property type="match status" value="1"/>
</dbReference>
<evidence type="ECO:0000256" key="2">
    <source>
        <dbReference type="ARBA" id="ARBA00004679"/>
    </source>
</evidence>
<comment type="cofactor">
    <cofactor evidence="1">
        <name>Mg(2+)</name>
        <dbReference type="ChEBI" id="CHEBI:18420"/>
    </cofactor>
</comment>
<protein>
    <recommendedName>
        <fullName evidence="9">Phosphofructokinase domain-containing protein</fullName>
    </recommendedName>
</protein>
<keyword evidence="4" id="KW-0808">Transferase</keyword>
<evidence type="ECO:0000256" key="4">
    <source>
        <dbReference type="ARBA" id="ARBA00022679"/>
    </source>
</evidence>
<dbReference type="Gene3D" id="3.40.50.460">
    <property type="entry name" value="Phosphofructokinase domain"/>
    <property type="match status" value="1"/>
</dbReference>
<dbReference type="InterPro" id="IPR000023">
    <property type="entry name" value="Phosphofructokinase_dom"/>
</dbReference>
<evidence type="ECO:0000259" key="9">
    <source>
        <dbReference type="Pfam" id="PF00365"/>
    </source>
</evidence>
<dbReference type="PIRSF" id="PIRSF000532">
    <property type="entry name" value="ATP_PFK_prok"/>
    <property type="match status" value="1"/>
</dbReference>
<dbReference type="PANTHER" id="PTHR13697:SF52">
    <property type="entry name" value="ATP-DEPENDENT 6-PHOSPHOFRUCTOKINASE 3"/>
    <property type="match status" value="1"/>
</dbReference>
<dbReference type="UniPathway" id="UPA00109">
    <property type="reaction ID" value="UER00182"/>
</dbReference>
<evidence type="ECO:0000256" key="8">
    <source>
        <dbReference type="ARBA" id="ARBA00023152"/>
    </source>
</evidence>
<feature type="non-terminal residue" evidence="10">
    <location>
        <position position="1"/>
    </location>
</feature>